<proteinExistence type="inferred from homology"/>
<organism evidence="11 12">
    <name type="scientific">Desulfovibrio porci</name>
    <dbReference type="NCBI Taxonomy" id="2605782"/>
    <lineage>
        <taxon>Bacteria</taxon>
        <taxon>Pseudomonadati</taxon>
        <taxon>Thermodesulfobacteriota</taxon>
        <taxon>Desulfovibrionia</taxon>
        <taxon>Desulfovibrionales</taxon>
        <taxon>Desulfovibrionaceae</taxon>
        <taxon>Desulfovibrio</taxon>
    </lineage>
</organism>
<keyword evidence="5 9" id="KW-0812">Transmembrane</keyword>
<evidence type="ECO:0000256" key="7">
    <source>
        <dbReference type="ARBA" id="ARBA00023136"/>
    </source>
</evidence>
<reference evidence="11 12" key="1">
    <citation type="submission" date="2019-09" db="EMBL/GenBank/DDBJ databases">
        <title>In-depth cultivation of the pig gut microbiome towards novel bacterial diversity and tailored functional studies.</title>
        <authorList>
            <person name="Wylensek D."/>
            <person name="Hitch T.C.A."/>
            <person name="Clavel T."/>
        </authorList>
    </citation>
    <scope>NUCLEOTIDE SEQUENCE [LARGE SCALE GENOMIC DNA]</scope>
    <source>
        <strain evidence="11 12">PG-178-WT-4</strain>
    </source>
</reference>
<comment type="subcellular location">
    <subcellularLocation>
        <location evidence="1">Cell inner membrane</location>
        <topology evidence="1">Multi-pass membrane protein</topology>
    </subcellularLocation>
</comment>
<dbReference type="PANTHER" id="PTHR35011">
    <property type="entry name" value="2,3-DIKETO-L-GULONATE TRAP TRANSPORTER SMALL PERMEASE PROTEIN YIAM"/>
    <property type="match status" value="1"/>
</dbReference>
<dbReference type="AlphaFoldDB" id="A0A6L5XP46"/>
<feature type="domain" description="Tripartite ATP-independent periplasmic transporters DctQ component" evidence="10">
    <location>
        <begin position="23"/>
        <end position="154"/>
    </location>
</feature>
<keyword evidence="3" id="KW-1003">Cell membrane</keyword>
<comment type="caution">
    <text evidence="11">The sequence shown here is derived from an EMBL/GenBank/DDBJ whole genome shotgun (WGS) entry which is preliminary data.</text>
</comment>
<evidence type="ECO:0000256" key="2">
    <source>
        <dbReference type="ARBA" id="ARBA00022448"/>
    </source>
</evidence>
<dbReference type="EMBL" id="VUMH01000012">
    <property type="protein sequence ID" value="MSS28661.1"/>
    <property type="molecule type" value="Genomic_DNA"/>
</dbReference>
<evidence type="ECO:0000256" key="9">
    <source>
        <dbReference type="SAM" id="Phobius"/>
    </source>
</evidence>
<dbReference type="InterPro" id="IPR007387">
    <property type="entry name" value="TRAP_DctQ"/>
</dbReference>
<evidence type="ECO:0000256" key="6">
    <source>
        <dbReference type="ARBA" id="ARBA00022989"/>
    </source>
</evidence>
<accession>A0A6L5XP46</accession>
<evidence type="ECO:0000256" key="4">
    <source>
        <dbReference type="ARBA" id="ARBA00022519"/>
    </source>
</evidence>
<name>A0A6L5XP46_9BACT</name>
<dbReference type="RefSeq" id="WP_154512264.1">
    <property type="nucleotide sequence ID" value="NZ_VUMH01000012.1"/>
</dbReference>
<comment type="similarity">
    <text evidence="8">Belongs to the TRAP transporter small permease family.</text>
</comment>
<feature type="transmembrane region" description="Helical" evidence="9">
    <location>
        <begin position="14"/>
        <end position="35"/>
    </location>
</feature>
<evidence type="ECO:0000256" key="8">
    <source>
        <dbReference type="ARBA" id="ARBA00038436"/>
    </source>
</evidence>
<dbReference type="GO" id="GO:0005886">
    <property type="term" value="C:plasma membrane"/>
    <property type="evidence" value="ECO:0007669"/>
    <property type="project" value="UniProtKB-SubCell"/>
</dbReference>
<dbReference type="InterPro" id="IPR055348">
    <property type="entry name" value="DctQ"/>
</dbReference>
<evidence type="ECO:0000259" key="10">
    <source>
        <dbReference type="Pfam" id="PF04290"/>
    </source>
</evidence>
<keyword evidence="7 9" id="KW-0472">Membrane</keyword>
<gene>
    <name evidence="11" type="ORF">FYJ44_11600</name>
</gene>
<keyword evidence="12" id="KW-1185">Reference proteome</keyword>
<evidence type="ECO:0000313" key="12">
    <source>
        <dbReference type="Proteomes" id="UP000477488"/>
    </source>
</evidence>
<keyword evidence="4" id="KW-0997">Cell inner membrane</keyword>
<feature type="transmembrane region" description="Helical" evidence="9">
    <location>
        <begin position="47"/>
        <end position="64"/>
    </location>
</feature>
<evidence type="ECO:0000256" key="1">
    <source>
        <dbReference type="ARBA" id="ARBA00004429"/>
    </source>
</evidence>
<keyword evidence="6 9" id="KW-1133">Transmembrane helix</keyword>
<protein>
    <submittedName>
        <fullName evidence="11">TRAP transporter small permease</fullName>
    </submittedName>
</protein>
<feature type="transmembrane region" description="Helical" evidence="9">
    <location>
        <begin position="85"/>
        <end position="110"/>
    </location>
</feature>
<sequence>MSFFKKCYDNFEEYVCAGLVFLMIFCLVLQVVMRIFTGSSFAWTEELSRYSFLWAVFVGAALAVKRGGHVRITAQFGRLGVKARLFFRVLGDAVWIAFNIYFITVCWETIQEGLEYPEISPTLGVVKGHVEMIIPFCFLLVSWRIVEQYWKHWRAGTLAGLVNYEENPQ</sequence>
<feature type="transmembrane region" description="Helical" evidence="9">
    <location>
        <begin position="130"/>
        <end position="146"/>
    </location>
</feature>
<keyword evidence="2" id="KW-0813">Transport</keyword>
<evidence type="ECO:0000256" key="5">
    <source>
        <dbReference type="ARBA" id="ARBA00022692"/>
    </source>
</evidence>
<evidence type="ECO:0000256" key="3">
    <source>
        <dbReference type="ARBA" id="ARBA00022475"/>
    </source>
</evidence>
<evidence type="ECO:0000313" key="11">
    <source>
        <dbReference type="EMBL" id="MSS28661.1"/>
    </source>
</evidence>
<dbReference type="Pfam" id="PF04290">
    <property type="entry name" value="DctQ"/>
    <property type="match status" value="1"/>
</dbReference>
<dbReference type="Proteomes" id="UP000477488">
    <property type="component" value="Unassembled WGS sequence"/>
</dbReference>